<evidence type="ECO:0008006" key="4">
    <source>
        <dbReference type="Google" id="ProtNLM"/>
    </source>
</evidence>
<protein>
    <recommendedName>
        <fullName evidence="4">PH domain-containing protein</fullName>
    </recommendedName>
</protein>
<gene>
    <name evidence="2" type="ORF">ACFFTR_04630</name>
</gene>
<dbReference type="EMBL" id="JBHMCA010000014">
    <property type="protein sequence ID" value="MFB9442372.1"/>
    <property type="molecule type" value="Genomic_DNA"/>
</dbReference>
<feature type="transmembrane region" description="Helical" evidence="1">
    <location>
        <begin position="64"/>
        <end position="85"/>
    </location>
</feature>
<reference evidence="2 3" key="1">
    <citation type="submission" date="2024-09" db="EMBL/GenBank/DDBJ databases">
        <authorList>
            <person name="Sun Q."/>
            <person name="Mori K."/>
        </authorList>
    </citation>
    <scope>NUCLEOTIDE SEQUENCE [LARGE SCALE GENOMIC DNA]</scope>
    <source>
        <strain evidence="2 3">JCM 3307</strain>
    </source>
</reference>
<keyword evidence="1" id="KW-0812">Transmembrane</keyword>
<keyword evidence="1" id="KW-0472">Membrane</keyword>
<organism evidence="2 3">
    <name type="scientific">Dactylosporangium vinaceum</name>
    <dbReference type="NCBI Taxonomy" id="53362"/>
    <lineage>
        <taxon>Bacteria</taxon>
        <taxon>Bacillati</taxon>
        <taxon>Actinomycetota</taxon>
        <taxon>Actinomycetes</taxon>
        <taxon>Micromonosporales</taxon>
        <taxon>Micromonosporaceae</taxon>
        <taxon>Dactylosporangium</taxon>
    </lineage>
</organism>
<dbReference type="Proteomes" id="UP001589608">
    <property type="component" value="Unassembled WGS sequence"/>
</dbReference>
<keyword evidence="3" id="KW-1185">Reference proteome</keyword>
<sequence>MRATALIVVPPLLVAVAAALMPGYVVFTLAALAIITLGHLLFGRRRGDEPPARPAWEFFAPADLLAARAGTAFATAVTWVGTIILSTESRIWSAFAVVVAALPVAVGVQLLVRLRRGGSVVRLTPSGVEVRGRMYPWERITTVELNGDRAVPRLDLFLTARRAPVQVRPEGIDASLLFLVDLLGYYQSHPRSRGAIGTPPEAERIYGLLLNARLAAGLRGGPRPILIAS</sequence>
<evidence type="ECO:0000313" key="2">
    <source>
        <dbReference type="EMBL" id="MFB9442372.1"/>
    </source>
</evidence>
<dbReference type="RefSeq" id="WP_223101014.1">
    <property type="nucleotide sequence ID" value="NZ_CP061913.1"/>
</dbReference>
<keyword evidence="1" id="KW-1133">Transmembrane helix</keyword>
<evidence type="ECO:0000256" key="1">
    <source>
        <dbReference type="SAM" id="Phobius"/>
    </source>
</evidence>
<proteinExistence type="predicted"/>
<name>A0ABV5M0I2_9ACTN</name>
<feature type="transmembrane region" description="Helical" evidence="1">
    <location>
        <begin position="91"/>
        <end position="112"/>
    </location>
</feature>
<accession>A0ABV5M0I2</accession>
<comment type="caution">
    <text evidence="2">The sequence shown here is derived from an EMBL/GenBank/DDBJ whole genome shotgun (WGS) entry which is preliminary data.</text>
</comment>
<evidence type="ECO:0000313" key="3">
    <source>
        <dbReference type="Proteomes" id="UP001589608"/>
    </source>
</evidence>